<evidence type="ECO:0008006" key="6">
    <source>
        <dbReference type="Google" id="ProtNLM"/>
    </source>
</evidence>
<dbReference type="EMBL" id="VDEP01000450">
    <property type="protein sequence ID" value="KAA1078521.1"/>
    <property type="molecule type" value="Genomic_DNA"/>
</dbReference>
<dbReference type="AlphaFoldDB" id="A0A5B0M8A3"/>
<evidence type="ECO:0000256" key="1">
    <source>
        <dbReference type="SAM" id="SignalP"/>
    </source>
</evidence>
<dbReference type="EMBL" id="VSWC01000170">
    <property type="protein sequence ID" value="KAA1072198.1"/>
    <property type="molecule type" value="Genomic_DNA"/>
</dbReference>
<reference evidence="4 5" key="1">
    <citation type="submission" date="2019-05" db="EMBL/GenBank/DDBJ databases">
        <title>Emergence of the Ug99 lineage of the wheat stem rust pathogen through somatic hybridization.</title>
        <authorList>
            <person name="Li F."/>
            <person name="Upadhyaya N.M."/>
            <person name="Sperschneider J."/>
            <person name="Matny O."/>
            <person name="Nguyen-Phuc H."/>
            <person name="Mago R."/>
            <person name="Raley C."/>
            <person name="Miller M.E."/>
            <person name="Silverstein K.A.T."/>
            <person name="Henningsen E."/>
            <person name="Hirsch C.D."/>
            <person name="Visser B."/>
            <person name="Pretorius Z.A."/>
            <person name="Steffenson B.J."/>
            <person name="Schwessinger B."/>
            <person name="Dodds P.N."/>
            <person name="Figueroa M."/>
        </authorList>
    </citation>
    <scope>NUCLEOTIDE SEQUENCE [LARGE SCALE GENOMIC DNA]</scope>
    <source>
        <strain evidence="2">21-0</strain>
        <strain evidence="3 5">Ug99</strain>
    </source>
</reference>
<evidence type="ECO:0000313" key="2">
    <source>
        <dbReference type="EMBL" id="KAA1072198.1"/>
    </source>
</evidence>
<feature type="signal peptide" evidence="1">
    <location>
        <begin position="1"/>
        <end position="29"/>
    </location>
</feature>
<proteinExistence type="predicted"/>
<feature type="chain" id="PRO_5036137180" description="Cyanovirin-N domain-containing protein" evidence="1">
    <location>
        <begin position="30"/>
        <end position="155"/>
    </location>
</feature>
<name>A0A5B0M8A3_PUCGR</name>
<evidence type="ECO:0000313" key="3">
    <source>
        <dbReference type="EMBL" id="KAA1078521.1"/>
    </source>
</evidence>
<dbReference type="Proteomes" id="UP000325313">
    <property type="component" value="Unassembled WGS sequence"/>
</dbReference>
<evidence type="ECO:0000313" key="5">
    <source>
        <dbReference type="Proteomes" id="UP000325313"/>
    </source>
</evidence>
<dbReference type="Proteomes" id="UP000324748">
    <property type="component" value="Unassembled WGS sequence"/>
</dbReference>
<accession>A0A5B0M8A3</accession>
<organism evidence="2 4">
    <name type="scientific">Puccinia graminis f. sp. tritici</name>
    <dbReference type="NCBI Taxonomy" id="56615"/>
    <lineage>
        <taxon>Eukaryota</taxon>
        <taxon>Fungi</taxon>
        <taxon>Dikarya</taxon>
        <taxon>Basidiomycota</taxon>
        <taxon>Pucciniomycotina</taxon>
        <taxon>Pucciniomycetes</taxon>
        <taxon>Pucciniales</taxon>
        <taxon>Pucciniaceae</taxon>
        <taxon>Puccinia</taxon>
    </lineage>
</organism>
<gene>
    <name evidence="2" type="ORF">PGT21_030175</name>
    <name evidence="3" type="ORF">PGTUg99_004787</name>
</gene>
<comment type="caution">
    <text evidence="2">The sequence shown here is derived from an EMBL/GenBank/DDBJ whole genome shotgun (WGS) entry which is preliminary data.</text>
</comment>
<keyword evidence="4" id="KW-1185">Reference proteome</keyword>
<protein>
    <recommendedName>
        <fullName evidence="6">Cyanovirin-N domain-containing protein</fullName>
    </recommendedName>
</protein>
<evidence type="ECO:0000313" key="4">
    <source>
        <dbReference type="Proteomes" id="UP000324748"/>
    </source>
</evidence>
<sequence>MFAPWFQRSYNILSAVLMMALISCGQLNAATPGRSLERRYAGDIPFVWCGFSFSLTARDPWVSNCQNDKQERFRCHTIDCPGEDQPQFELRGCQRYATPRAELEGTPQNMYPVGYHYNDITHLLEATDRDGFIWGCQLAANNNNRVGCHGCARVS</sequence>
<keyword evidence="1" id="KW-0732">Signal</keyword>